<dbReference type="AlphaFoldDB" id="A0A1H5KGE1"/>
<proteinExistence type="inferred from homology"/>
<feature type="domain" description="Polymerase nucleotidyl transferase" evidence="10">
    <location>
        <begin position="85"/>
        <end position="155"/>
    </location>
</feature>
<keyword evidence="7" id="KW-0067">ATP-binding</keyword>
<evidence type="ECO:0000256" key="6">
    <source>
        <dbReference type="ARBA" id="ARBA00022741"/>
    </source>
</evidence>
<accession>A0A1H5KGE1</accession>
<evidence type="ECO:0000256" key="1">
    <source>
        <dbReference type="ARBA" id="ARBA00001946"/>
    </source>
</evidence>
<evidence type="ECO:0000313" key="12">
    <source>
        <dbReference type="Proteomes" id="UP000199220"/>
    </source>
</evidence>
<dbReference type="STRING" id="648782.SAMN04488554_2235"/>
<protein>
    <submittedName>
        <fullName evidence="11">Homeodomain-like domain-containing protein</fullName>
    </submittedName>
</protein>
<dbReference type="Gene3D" id="3.30.460.10">
    <property type="entry name" value="Beta Polymerase, domain 2"/>
    <property type="match status" value="1"/>
</dbReference>
<keyword evidence="3" id="KW-0808">Transferase</keyword>
<keyword evidence="8" id="KW-0460">Magnesium</keyword>
<dbReference type="PANTHER" id="PTHR33571">
    <property type="entry name" value="SSL8005 PROTEIN"/>
    <property type="match status" value="1"/>
</dbReference>
<dbReference type="InterPro" id="IPR002934">
    <property type="entry name" value="Polymerase_NTP_transf_dom"/>
</dbReference>
<keyword evidence="6" id="KW-0547">Nucleotide-binding</keyword>
<gene>
    <name evidence="11" type="ORF">SAMN04488554_2235</name>
</gene>
<comment type="cofactor">
    <cofactor evidence="1">
        <name>Mg(2+)</name>
        <dbReference type="ChEBI" id="CHEBI:18420"/>
    </cofactor>
</comment>
<dbReference type="Proteomes" id="UP000199220">
    <property type="component" value="Unassembled WGS sequence"/>
</dbReference>
<dbReference type="InterPro" id="IPR043519">
    <property type="entry name" value="NT_sf"/>
</dbReference>
<dbReference type="Pfam" id="PF01909">
    <property type="entry name" value="NTP_transf_2"/>
    <property type="match status" value="1"/>
</dbReference>
<organism evidence="11 12">
    <name type="scientific">Ruania alba</name>
    <dbReference type="NCBI Taxonomy" id="648782"/>
    <lineage>
        <taxon>Bacteria</taxon>
        <taxon>Bacillati</taxon>
        <taxon>Actinomycetota</taxon>
        <taxon>Actinomycetes</taxon>
        <taxon>Micrococcales</taxon>
        <taxon>Ruaniaceae</taxon>
        <taxon>Ruania</taxon>
    </lineage>
</organism>
<name>A0A1H5KGE1_9MICO</name>
<dbReference type="Gene3D" id="1.10.10.10">
    <property type="entry name" value="Winged helix-like DNA-binding domain superfamily/Winged helix DNA-binding domain"/>
    <property type="match status" value="1"/>
</dbReference>
<keyword evidence="4" id="KW-0548">Nucleotidyltransferase</keyword>
<keyword evidence="12" id="KW-1185">Reference proteome</keyword>
<dbReference type="CDD" id="cd05403">
    <property type="entry name" value="NT_KNTase_like"/>
    <property type="match status" value="1"/>
</dbReference>
<evidence type="ECO:0000256" key="5">
    <source>
        <dbReference type="ARBA" id="ARBA00022723"/>
    </source>
</evidence>
<evidence type="ECO:0000259" key="10">
    <source>
        <dbReference type="Pfam" id="PF01909"/>
    </source>
</evidence>
<evidence type="ECO:0000256" key="2">
    <source>
        <dbReference type="ARBA" id="ARBA00022649"/>
    </source>
</evidence>
<keyword evidence="11" id="KW-0238">DNA-binding</keyword>
<dbReference type="RefSeq" id="WP_089773226.1">
    <property type="nucleotide sequence ID" value="NZ_FNTX01000002.1"/>
</dbReference>
<dbReference type="SUPFAM" id="SSF81301">
    <property type="entry name" value="Nucleotidyltransferase"/>
    <property type="match status" value="1"/>
</dbReference>
<reference evidence="12" key="1">
    <citation type="submission" date="2016-10" db="EMBL/GenBank/DDBJ databases">
        <authorList>
            <person name="Varghese N."/>
            <person name="Submissions S."/>
        </authorList>
    </citation>
    <scope>NUCLEOTIDE SEQUENCE [LARGE SCALE GENOMIC DNA]</scope>
    <source>
        <strain evidence="12">DSM 21368</strain>
    </source>
</reference>
<evidence type="ECO:0000256" key="9">
    <source>
        <dbReference type="ARBA" id="ARBA00038276"/>
    </source>
</evidence>
<dbReference type="GO" id="GO:0016779">
    <property type="term" value="F:nucleotidyltransferase activity"/>
    <property type="evidence" value="ECO:0007669"/>
    <property type="project" value="UniProtKB-KW"/>
</dbReference>
<dbReference type="OrthoDB" id="9803128at2"/>
<dbReference type="EMBL" id="FNTX01000002">
    <property type="protein sequence ID" value="SEE63497.1"/>
    <property type="molecule type" value="Genomic_DNA"/>
</dbReference>
<keyword evidence="2" id="KW-1277">Toxin-antitoxin system</keyword>
<keyword evidence="11" id="KW-0371">Homeobox</keyword>
<dbReference type="GO" id="GO:0003677">
    <property type="term" value="F:DNA binding"/>
    <property type="evidence" value="ECO:0007669"/>
    <property type="project" value="UniProtKB-KW"/>
</dbReference>
<sequence length="157" mass="17242">MSLLADYQGARREEEIARLRRQLALRALIASGMNQREIAAALGISQSAVSQQLRASSGLTDVHPEDLVEAAAPLLVRVATDHGYSRLAVFGSTARHEARQDSDIDLLVQAPPGTSTFAFLRFKRILEQILGREIDLIPYGGLAPRLDDDIRREAVLL</sequence>
<keyword evidence="5" id="KW-0479">Metal-binding</keyword>
<evidence type="ECO:0000256" key="8">
    <source>
        <dbReference type="ARBA" id="ARBA00022842"/>
    </source>
</evidence>
<dbReference type="Pfam" id="PF13384">
    <property type="entry name" value="HTH_23"/>
    <property type="match status" value="1"/>
</dbReference>
<dbReference type="GO" id="GO:0046872">
    <property type="term" value="F:metal ion binding"/>
    <property type="evidence" value="ECO:0007669"/>
    <property type="project" value="UniProtKB-KW"/>
</dbReference>
<evidence type="ECO:0000256" key="4">
    <source>
        <dbReference type="ARBA" id="ARBA00022695"/>
    </source>
</evidence>
<evidence type="ECO:0000313" key="11">
    <source>
        <dbReference type="EMBL" id="SEE63497.1"/>
    </source>
</evidence>
<dbReference type="InterPro" id="IPR052038">
    <property type="entry name" value="Type-VII_TA_antitoxin"/>
</dbReference>
<dbReference type="PANTHER" id="PTHR33571:SF12">
    <property type="entry name" value="BSL3053 PROTEIN"/>
    <property type="match status" value="1"/>
</dbReference>
<comment type="similarity">
    <text evidence="9">Belongs to the MntA antitoxin family.</text>
</comment>
<dbReference type="InterPro" id="IPR036388">
    <property type="entry name" value="WH-like_DNA-bd_sf"/>
</dbReference>
<evidence type="ECO:0000256" key="3">
    <source>
        <dbReference type="ARBA" id="ARBA00022679"/>
    </source>
</evidence>
<dbReference type="GO" id="GO:0005524">
    <property type="term" value="F:ATP binding"/>
    <property type="evidence" value="ECO:0007669"/>
    <property type="project" value="UniProtKB-KW"/>
</dbReference>
<evidence type="ECO:0000256" key="7">
    <source>
        <dbReference type="ARBA" id="ARBA00022840"/>
    </source>
</evidence>